<dbReference type="AlphaFoldDB" id="A0A6J5AK79"/>
<proteinExistence type="predicted"/>
<dbReference type="PANTHER" id="PTHR36836:SF1">
    <property type="entry name" value="COLANIC ACID BIOSYNTHESIS PROTEIN WCAK"/>
    <property type="match status" value="1"/>
</dbReference>
<dbReference type="InterPro" id="IPR007345">
    <property type="entry name" value="Polysacch_pyruvyl_Trfase"/>
</dbReference>
<dbReference type="Proteomes" id="UP000494249">
    <property type="component" value="Unassembled WGS sequence"/>
</dbReference>
<organism evidence="2 3">
    <name type="scientific">Paraburkholderia phenoliruptrix</name>
    <dbReference type="NCBI Taxonomy" id="252970"/>
    <lineage>
        <taxon>Bacteria</taxon>
        <taxon>Pseudomonadati</taxon>
        <taxon>Pseudomonadota</taxon>
        <taxon>Betaproteobacteria</taxon>
        <taxon>Burkholderiales</taxon>
        <taxon>Burkholderiaceae</taxon>
        <taxon>Paraburkholderia</taxon>
    </lineage>
</organism>
<feature type="domain" description="Polysaccharide pyruvyl transferase" evidence="1">
    <location>
        <begin position="16"/>
        <end position="193"/>
    </location>
</feature>
<protein>
    <recommendedName>
        <fullName evidence="1">Polysaccharide pyruvyl transferase domain-containing protein</fullName>
    </recommendedName>
</protein>
<evidence type="ECO:0000259" key="1">
    <source>
        <dbReference type="Pfam" id="PF04230"/>
    </source>
</evidence>
<accession>A0A6J5AK79</accession>
<dbReference type="EMBL" id="CADIKB010000006">
    <property type="protein sequence ID" value="CAB3671637.1"/>
    <property type="molecule type" value="Genomic_DNA"/>
</dbReference>
<gene>
    <name evidence="2" type="ORF">LMG22037_01996</name>
</gene>
<dbReference type="Pfam" id="PF04230">
    <property type="entry name" value="PS_pyruv_trans"/>
    <property type="match status" value="1"/>
</dbReference>
<dbReference type="PANTHER" id="PTHR36836">
    <property type="entry name" value="COLANIC ACID BIOSYNTHESIS PROTEIN WCAK"/>
    <property type="match status" value="1"/>
</dbReference>
<evidence type="ECO:0000313" key="2">
    <source>
        <dbReference type="EMBL" id="CAB3671637.1"/>
    </source>
</evidence>
<evidence type="ECO:0000313" key="3">
    <source>
        <dbReference type="Proteomes" id="UP000494249"/>
    </source>
</evidence>
<reference evidence="2 3" key="1">
    <citation type="submission" date="2020-04" db="EMBL/GenBank/DDBJ databases">
        <authorList>
            <person name="De Canck E."/>
        </authorList>
    </citation>
    <scope>NUCLEOTIDE SEQUENCE [LARGE SCALE GENOMIC DNA]</scope>
    <source>
        <strain evidence="2 3">LMG 22037</strain>
    </source>
</reference>
<sequence>MKTPEVFLLHAYSPRNSGDGLLVKLSLRAIRSAGIVGPVTVVCLDKAAFAGYLDDTNVELISLADFVVRIVRRIGSMRAAIFFGVGGGYLRSGTLSEGWKALIAHGTQIAGTALGGRRSRTVYLPQSVGPFKGMSGVILKALIRRHVDTIFLRDDKSREELQHRRGVRTGDLVVLEIGKHLQIPAIALTTQERRKVFFVFRDLSGKPYSEVYLKNIRRLVELIPDAGFALQSSGRGNSDDVFYQRTFGVQCNALLRDIVLRRDAIIVSVRLHGSLESVLAGVPSVHLSYERKGHAAYSDLGIDDYVFHAGDFDPVKVADTVERLRNDPTPFWNSLDKASANRYDELVEYIKNEVQLFDHATDGRKLLARRSGNL</sequence>
<dbReference type="RefSeq" id="WP_028360002.1">
    <property type="nucleotide sequence ID" value="NZ_CADFGL010000007.1"/>
</dbReference>
<name>A0A6J5AK79_9BURK</name>